<feature type="transmembrane region" description="Helical" evidence="6">
    <location>
        <begin position="121"/>
        <end position="147"/>
    </location>
</feature>
<feature type="transmembrane region" description="Helical" evidence="6">
    <location>
        <begin position="159"/>
        <end position="182"/>
    </location>
</feature>
<evidence type="ECO:0000256" key="6">
    <source>
        <dbReference type="SAM" id="Phobius"/>
    </source>
</evidence>
<feature type="transmembrane region" description="Helical" evidence="6">
    <location>
        <begin position="14"/>
        <end position="35"/>
    </location>
</feature>
<dbReference type="GO" id="GO:0005886">
    <property type="term" value="C:plasma membrane"/>
    <property type="evidence" value="ECO:0007669"/>
    <property type="project" value="UniProtKB-SubCell"/>
</dbReference>
<keyword evidence="5 6" id="KW-0472">Membrane</keyword>
<feature type="transmembrane region" description="Helical" evidence="6">
    <location>
        <begin position="202"/>
        <end position="221"/>
    </location>
</feature>
<dbReference type="InterPro" id="IPR051679">
    <property type="entry name" value="DASS-Related_Transporters"/>
</dbReference>
<dbReference type="InterPro" id="IPR018385">
    <property type="entry name" value="C4_dicarb_anaerob_car-like"/>
</dbReference>
<sequence length="470" mass="49873">MAEKTVNVKKKREFPHTLIIISCIIVLAALLTYIVPAGQYDRVEDPASGRVLVDPSSYHGTEKNPASIMDIFTAVPKGFLATSWICFLILIVGGTFSVVTSTGAIQAFLNKAISKAKGKDIYFIPVLVFIFSLIPTFIGTLEAYLAFVPLGVLLARSMGLDALVGISIVVAGGGAGLASGIFNPFTIGTAQGLVGLPLFSAAWYRVIAFIGFNCSVSFWTVKYAKSIRKDPKNSIIYDVEQAAKKDAEEQVMPELDAKNIGILLAVFAGMAFVVYTALTGGDFKTEVPAIFLMMMLVVGVIARYSPNKLMELFVKGASGMVGGIMVVGFAKAIAIIMEGAGMIDTIVYALSGMLTGTSKVFGAVTMFFIQYITNFFIISGAGQAAVTIPILSPIGDIIGITQQTVCAAFQYGDGITNLLLPMSPLTSGAIAIAGISYPKYFKYIWKIILTNTIIGAICVAIAAAINLGPF</sequence>
<proteinExistence type="predicted"/>
<keyword evidence="4 6" id="KW-1133">Transmembrane helix</keyword>
<evidence type="ECO:0000313" key="8">
    <source>
        <dbReference type="Proteomes" id="UP000184114"/>
    </source>
</evidence>
<protein>
    <submittedName>
        <fullName evidence="7">Uncharacterized membrane protein YfcC, ion transporter superfamily</fullName>
    </submittedName>
</protein>
<comment type="subcellular location">
    <subcellularLocation>
        <location evidence="1">Cell membrane</location>
        <topology evidence="1">Multi-pass membrane protein</topology>
    </subcellularLocation>
</comment>
<keyword evidence="2" id="KW-1003">Cell membrane</keyword>
<feature type="transmembrane region" description="Helical" evidence="6">
    <location>
        <begin position="443"/>
        <end position="467"/>
    </location>
</feature>
<feature type="transmembrane region" description="Helical" evidence="6">
    <location>
        <begin position="260"/>
        <end position="281"/>
    </location>
</feature>
<feature type="transmembrane region" description="Helical" evidence="6">
    <location>
        <begin position="418"/>
        <end position="437"/>
    </location>
</feature>
<feature type="transmembrane region" description="Helical" evidence="6">
    <location>
        <begin position="317"/>
        <end position="340"/>
    </location>
</feature>
<feature type="transmembrane region" description="Helical" evidence="6">
    <location>
        <begin position="346"/>
        <end position="369"/>
    </location>
</feature>
<dbReference type="AlphaFoldDB" id="A0A1M4V6R3"/>
<dbReference type="Proteomes" id="UP000184114">
    <property type="component" value="Unassembled WGS sequence"/>
</dbReference>
<reference evidence="8" key="1">
    <citation type="submission" date="2016-11" db="EMBL/GenBank/DDBJ databases">
        <authorList>
            <person name="Varghese N."/>
            <person name="Submissions S."/>
        </authorList>
    </citation>
    <scope>NUCLEOTIDE SEQUENCE [LARGE SCALE GENOMIC DNA]</scope>
    <source>
        <strain evidence="8">DSM 18095</strain>
    </source>
</reference>
<keyword evidence="8" id="KW-1185">Reference proteome</keyword>
<accession>A0A1M4V6R3</accession>
<evidence type="ECO:0000256" key="3">
    <source>
        <dbReference type="ARBA" id="ARBA00022692"/>
    </source>
</evidence>
<dbReference type="PANTHER" id="PTHR43652">
    <property type="entry name" value="BASIC AMINO ACID ANTIPORTER YFCC-RELATED"/>
    <property type="match status" value="1"/>
</dbReference>
<dbReference type="PANTHER" id="PTHR43652:SF2">
    <property type="entry name" value="BASIC AMINO ACID ANTIPORTER YFCC-RELATED"/>
    <property type="match status" value="1"/>
</dbReference>
<gene>
    <name evidence="7" type="ORF">SAMN02745784_01379</name>
</gene>
<evidence type="ECO:0000256" key="2">
    <source>
        <dbReference type="ARBA" id="ARBA00022475"/>
    </source>
</evidence>
<feature type="transmembrane region" description="Helical" evidence="6">
    <location>
        <begin position="287"/>
        <end position="305"/>
    </location>
</feature>
<name>A0A1M4V6R3_9FIRM</name>
<keyword evidence="3 6" id="KW-0812">Transmembrane</keyword>
<evidence type="ECO:0000256" key="4">
    <source>
        <dbReference type="ARBA" id="ARBA00022989"/>
    </source>
</evidence>
<dbReference type="RefSeq" id="WP_072974646.1">
    <property type="nucleotide sequence ID" value="NZ_FQTY01000004.1"/>
</dbReference>
<dbReference type="EMBL" id="FQTY01000004">
    <property type="protein sequence ID" value="SHE64681.1"/>
    <property type="molecule type" value="Genomic_DNA"/>
</dbReference>
<dbReference type="GeneID" id="90995740"/>
<evidence type="ECO:0000313" key="7">
    <source>
        <dbReference type="EMBL" id="SHE64681.1"/>
    </source>
</evidence>
<dbReference type="Pfam" id="PF03606">
    <property type="entry name" value="DcuC"/>
    <property type="match status" value="1"/>
</dbReference>
<evidence type="ECO:0000256" key="1">
    <source>
        <dbReference type="ARBA" id="ARBA00004651"/>
    </source>
</evidence>
<feature type="transmembrane region" description="Helical" evidence="6">
    <location>
        <begin position="84"/>
        <end position="109"/>
    </location>
</feature>
<organism evidence="7 8">
    <name type="scientific">Tissierella praeacuta DSM 18095</name>
    <dbReference type="NCBI Taxonomy" id="1123404"/>
    <lineage>
        <taxon>Bacteria</taxon>
        <taxon>Bacillati</taxon>
        <taxon>Bacillota</taxon>
        <taxon>Tissierellia</taxon>
        <taxon>Tissierellales</taxon>
        <taxon>Tissierellaceae</taxon>
        <taxon>Tissierella</taxon>
    </lineage>
</organism>
<evidence type="ECO:0000256" key="5">
    <source>
        <dbReference type="ARBA" id="ARBA00023136"/>
    </source>
</evidence>
<dbReference type="STRING" id="1123404.SAMN02745784_01379"/>